<dbReference type="Pfam" id="PF01252">
    <property type="entry name" value="Peptidase_A8"/>
    <property type="match status" value="1"/>
</dbReference>
<evidence type="ECO:0000313" key="15">
    <source>
        <dbReference type="Proteomes" id="UP000255284"/>
    </source>
</evidence>
<dbReference type="Proteomes" id="UP000255284">
    <property type="component" value="Unassembled WGS sequence"/>
</dbReference>
<keyword evidence="7 9" id="KW-1133">Transmembrane helix</keyword>
<keyword evidence="4 9" id="KW-0812">Transmembrane</keyword>
<keyword evidence="5 9" id="KW-0064">Aspartyl protease</keyword>
<dbReference type="RefSeq" id="WP_004012226.1">
    <property type="nucleotide sequence ID" value="NZ_JABCUP010000001.1"/>
</dbReference>
<evidence type="ECO:0000313" key="12">
    <source>
        <dbReference type="EMBL" id="MCU9968761.1"/>
    </source>
</evidence>
<evidence type="ECO:0000256" key="4">
    <source>
        <dbReference type="ARBA" id="ARBA00022692"/>
    </source>
</evidence>
<dbReference type="AlphaFoldDB" id="A0A2X1RYV9"/>
<reference evidence="14 15" key="1">
    <citation type="submission" date="2018-06" db="EMBL/GenBank/DDBJ databases">
        <authorList>
            <consortium name="Pathogen Informatics"/>
            <person name="Doyle S."/>
        </authorList>
    </citation>
    <scope>NUCLEOTIDE SEQUENCE [LARGE SCALE GENOMIC DNA]</scope>
    <source>
        <strain evidence="14 15">NCTC11819</strain>
    </source>
</reference>
<feature type="transmembrane region" description="Helical" evidence="9">
    <location>
        <begin position="140"/>
        <end position="161"/>
    </location>
</feature>
<dbReference type="GO" id="GO:0006508">
    <property type="term" value="P:proteolysis"/>
    <property type="evidence" value="ECO:0007669"/>
    <property type="project" value="UniProtKB-KW"/>
</dbReference>
<reference evidence="13 16" key="3">
    <citation type="submission" date="2020-04" db="EMBL/GenBank/DDBJ databases">
        <title>Antimicrobial susceptibility and clonality of vaginal-derived multi-drug resistant Mobiluncus isolates in China.</title>
        <authorList>
            <person name="Zhang X."/>
        </authorList>
    </citation>
    <scope>NUCLEOTIDE SEQUENCE [LARGE SCALE GENOMIC DNA]</scope>
    <source>
        <strain evidence="13 16">7</strain>
    </source>
</reference>
<dbReference type="PRINTS" id="PR00781">
    <property type="entry name" value="LIPOSIGPTASE"/>
</dbReference>
<comment type="catalytic activity">
    <reaction evidence="9">
        <text>Release of signal peptides from bacterial membrane prolipoproteins. Hydrolyzes -Xaa-Yaa-Zaa-|-(S,diacylglyceryl)Cys-, in which Xaa is hydrophobic (preferably Leu), and Yaa (Ala or Ser) and Zaa (Gly or Ala) have small, neutral side chains.</text>
        <dbReference type="EC" id="3.4.23.36"/>
    </reaction>
</comment>
<dbReference type="GO" id="GO:0005886">
    <property type="term" value="C:plasma membrane"/>
    <property type="evidence" value="ECO:0007669"/>
    <property type="project" value="UniProtKB-SubCell"/>
</dbReference>
<gene>
    <name evidence="9" type="primary">lspA</name>
    <name evidence="12" type="ORF">FYZ43_04940</name>
    <name evidence="13" type="ORF">HHJ74_01735</name>
    <name evidence="14" type="ORF">NCTC11819_01857</name>
</gene>
<dbReference type="GO" id="GO:0004190">
    <property type="term" value="F:aspartic-type endopeptidase activity"/>
    <property type="evidence" value="ECO:0007669"/>
    <property type="project" value="UniProtKB-UniRule"/>
</dbReference>
<evidence type="ECO:0000256" key="3">
    <source>
        <dbReference type="ARBA" id="ARBA00022670"/>
    </source>
</evidence>
<sequence length="215" mass="22976">MKPPKVFGYQLPVDPDRLHRNLVASGIAILIGLIDQGSKWLAIHFLASRPEPLPLVGNWITLHLTQNSGAALSLGGNKTLVVTILSSVVLAALTVVMFLSSNRAWAYTLAVVIGGGSGNITDRHMGDTFGTGAVTDFIDYFGLFVGNVADIFVVIGMILVFRLMLKNVSIFGYATSEDSEEGVETQMAPHESEPKTALKSTSQLTPHEPAGGKNK</sequence>
<accession>A0A2X1RYV9</accession>
<dbReference type="InterPro" id="IPR001872">
    <property type="entry name" value="Peptidase_A8"/>
</dbReference>
<dbReference type="EMBL" id="UGGQ01000006">
    <property type="protein sequence ID" value="STO17272.1"/>
    <property type="molecule type" value="Genomic_DNA"/>
</dbReference>
<protein>
    <recommendedName>
        <fullName evidence="9">Lipoprotein signal peptidase</fullName>
        <ecNumber evidence="9">3.4.23.36</ecNumber>
    </recommendedName>
    <alternativeName>
        <fullName evidence="9">Prolipoprotein signal peptidase</fullName>
    </alternativeName>
    <alternativeName>
        <fullName evidence="9">Signal peptidase II</fullName>
        <shortName evidence="9">SPase II</shortName>
    </alternativeName>
</protein>
<evidence type="ECO:0000313" key="16">
    <source>
        <dbReference type="Proteomes" id="UP000582487"/>
    </source>
</evidence>
<evidence type="ECO:0000256" key="2">
    <source>
        <dbReference type="ARBA" id="ARBA00022475"/>
    </source>
</evidence>
<proteinExistence type="inferred from homology"/>
<dbReference type="Proteomes" id="UP000582487">
    <property type="component" value="Unassembled WGS sequence"/>
</dbReference>
<evidence type="ECO:0000313" key="17">
    <source>
        <dbReference type="Proteomes" id="UP001209486"/>
    </source>
</evidence>
<organism evidence="14 15">
    <name type="scientific">Mobiluncus mulieris</name>
    <dbReference type="NCBI Taxonomy" id="2052"/>
    <lineage>
        <taxon>Bacteria</taxon>
        <taxon>Bacillati</taxon>
        <taxon>Actinomycetota</taxon>
        <taxon>Actinomycetes</taxon>
        <taxon>Actinomycetales</taxon>
        <taxon>Actinomycetaceae</taxon>
        <taxon>Mobiluncus</taxon>
    </lineage>
</organism>
<dbReference type="EC" id="3.4.23.36" evidence="9"/>
<dbReference type="HAMAP" id="MF_00161">
    <property type="entry name" value="LspA"/>
    <property type="match status" value="1"/>
</dbReference>
<dbReference type="GeneID" id="61168093"/>
<dbReference type="Proteomes" id="UP001209486">
    <property type="component" value="Unassembled WGS sequence"/>
</dbReference>
<comment type="function">
    <text evidence="9">This protein specifically catalyzes the removal of signal peptides from prolipoproteins.</text>
</comment>
<evidence type="ECO:0000256" key="10">
    <source>
        <dbReference type="RuleBase" id="RU004181"/>
    </source>
</evidence>
<evidence type="ECO:0000313" key="14">
    <source>
        <dbReference type="EMBL" id="STO17272.1"/>
    </source>
</evidence>
<reference evidence="12 17" key="2">
    <citation type="submission" date="2019-08" db="EMBL/GenBank/DDBJ databases">
        <title>Comparison of rpoB and gyrB Sequences from Mobiluncus Species and Development of a Multiplex PCR Method for Clinical Detection of Mobiluncus curtisii and Mobiluncus mulieris.</title>
        <authorList>
            <person name="Yang L."/>
            <person name="Shen Y."/>
            <person name="Xu G."/>
            <person name="Shu L.-B."/>
            <person name="Hu J."/>
            <person name="Zhang R."/>
            <person name="Wang Y."/>
            <person name="Zhou H.-W."/>
            <person name="Zhang X."/>
        </authorList>
    </citation>
    <scope>NUCLEOTIDE SEQUENCE [LARGE SCALE GENOMIC DNA]</scope>
    <source>
        <strain evidence="12 17">M26</strain>
    </source>
</reference>
<name>A0A2X1RYV9_9ACTO</name>
<comment type="pathway">
    <text evidence="9">Protein modification; lipoprotein biosynthesis (signal peptide cleavage).</text>
</comment>
<evidence type="ECO:0000256" key="8">
    <source>
        <dbReference type="ARBA" id="ARBA00023136"/>
    </source>
</evidence>
<feature type="transmembrane region" description="Helical" evidence="9">
    <location>
        <begin position="104"/>
        <end position="120"/>
    </location>
</feature>
<feature type="region of interest" description="Disordered" evidence="11">
    <location>
        <begin position="181"/>
        <end position="215"/>
    </location>
</feature>
<evidence type="ECO:0000313" key="13">
    <source>
        <dbReference type="EMBL" id="NMW92437.1"/>
    </source>
</evidence>
<evidence type="ECO:0000256" key="6">
    <source>
        <dbReference type="ARBA" id="ARBA00022801"/>
    </source>
</evidence>
<keyword evidence="14" id="KW-0449">Lipoprotein</keyword>
<feature type="active site" evidence="9">
    <location>
        <position position="136"/>
    </location>
</feature>
<dbReference type="PANTHER" id="PTHR33695:SF1">
    <property type="entry name" value="LIPOPROTEIN SIGNAL PEPTIDASE"/>
    <property type="match status" value="1"/>
</dbReference>
<keyword evidence="3 9" id="KW-0645">Protease</keyword>
<feature type="active site" evidence="9">
    <location>
        <position position="150"/>
    </location>
</feature>
<comment type="similarity">
    <text evidence="1 9 10">Belongs to the peptidase A8 family.</text>
</comment>
<dbReference type="EMBL" id="JABCUV010000001">
    <property type="protein sequence ID" value="NMW92437.1"/>
    <property type="molecule type" value="Genomic_DNA"/>
</dbReference>
<dbReference type="PANTHER" id="PTHR33695">
    <property type="entry name" value="LIPOPROTEIN SIGNAL PEPTIDASE"/>
    <property type="match status" value="1"/>
</dbReference>
<dbReference type="UniPathway" id="UPA00665"/>
<evidence type="ECO:0000256" key="9">
    <source>
        <dbReference type="HAMAP-Rule" id="MF_00161"/>
    </source>
</evidence>
<keyword evidence="8 9" id="KW-0472">Membrane</keyword>
<evidence type="ECO:0000256" key="11">
    <source>
        <dbReference type="SAM" id="MobiDB-lite"/>
    </source>
</evidence>
<keyword evidence="2 9" id="KW-1003">Cell membrane</keyword>
<feature type="transmembrane region" description="Helical" evidence="9">
    <location>
        <begin position="21"/>
        <end position="47"/>
    </location>
</feature>
<evidence type="ECO:0000256" key="7">
    <source>
        <dbReference type="ARBA" id="ARBA00022989"/>
    </source>
</evidence>
<evidence type="ECO:0000256" key="5">
    <source>
        <dbReference type="ARBA" id="ARBA00022750"/>
    </source>
</evidence>
<feature type="transmembrane region" description="Helical" evidence="9">
    <location>
        <begin position="80"/>
        <end position="99"/>
    </location>
</feature>
<comment type="caution">
    <text evidence="14">The sequence shown here is derived from an EMBL/GenBank/DDBJ whole genome shotgun (WGS) entry which is preliminary data.</text>
</comment>
<comment type="subcellular location">
    <subcellularLocation>
        <location evidence="9">Cell membrane</location>
        <topology evidence="9">Multi-pass membrane protein</topology>
    </subcellularLocation>
</comment>
<keyword evidence="6 9" id="KW-0378">Hydrolase</keyword>
<dbReference type="EMBL" id="VSZY01000005">
    <property type="protein sequence ID" value="MCU9968761.1"/>
    <property type="molecule type" value="Genomic_DNA"/>
</dbReference>
<dbReference type="OrthoDB" id="4308908at2"/>
<evidence type="ECO:0000256" key="1">
    <source>
        <dbReference type="ARBA" id="ARBA00006139"/>
    </source>
</evidence>